<reference evidence="3" key="1">
    <citation type="submission" date="2013-03" db="EMBL/GenBank/DDBJ databases">
        <title>The Genome Sequence of Anopheles minimus MINIMUS1.</title>
        <authorList>
            <consortium name="The Broad Institute Genomics Platform"/>
            <person name="Neafsey D.E."/>
            <person name="Walton C."/>
            <person name="Walker B."/>
            <person name="Young S.K."/>
            <person name="Zeng Q."/>
            <person name="Gargeya S."/>
            <person name="Fitzgerald M."/>
            <person name="Haas B."/>
            <person name="Abouelleil A."/>
            <person name="Allen A.W."/>
            <person name="Alvarado L."/>
            <person name="Arachchi H.M."/>
            <person name="Berlin A.M."/>
            <person name="Chapman S.B."/>
            <person name="Gainer-Dewar J."/>
            <person name="Goldberg J."/>
            <person name="Griggs A."/>
            <person name="Gujja S."/>
            <person name="Hansen M."/>
            <person name="Howarth C."/>
            <person name="Imamovic A."/>
            <person name="Ireland A."/>
            <person name="Larimer J."/>
            <person name="McCowan C."/>
            <person name="Murphy C."/>
            <person name="Pearson M."/>
            <person name="Poon T.W."/>
            <person name="Priest M."/>
            <person name="Roberts A."/>
            <person name="Saif S."/>
            <person name="Shea T."/>
            <person name="Sisk P."/>
            <person name="Sykes S."/>
            <person name="Wortman J."/>
            <person name="Nusbaum C."/>
            <person name="Birren B."/>
        </authorList>
    </citation>
    <scope>NUCLEOTIDE SEQUENCE [LARGE SCALE GENOMIC DNA]</scope>
    <source>
        <strain evidence="3">MINIMUS1</strain>
    </source>
</reference>
<evidence type="ECO:0000313" key="2">
    <source>
        <dbReference type="EnsemblMetazoa" id="AMIN014648-PA"/>
    </source>
</evidence>
<dbReference type="EnsemblMetazoa" id="AMIN014648-RA">
    <property type="protein sequence ID" value="AMIN014648-PA"/>
    <property type="gene ID" value="AMIN014648"/>
</dbReference>
<keyword evidence="3" id="KW-1185">Reference proteome</keyword>
<name>A0A182WPQ5_9DIPT</name>
<proteinExistence type="predicted"/>
<feature type="compositionally biased region" description="Polar residues" evidence="1">
    <location>
        <begin position="29"/>
        <end position="42"/>
    </location>
</feature>
<organism evidence="2 3">
    <name type="scientific">Anopheles minimus</name>
    <dbReference type="NCBI Taxonomy" id="112268"/>
    <lineage>
        <taxon>Eukaryota</taxon>
        <taxon>Metazoa</taxon>
        <taxon>Ecdysozoa</taxon>
        <taxon>Arthropoda</taxon>
        <taxon>Hexapoda</taxon>
        <taxon>Insecta</taxon>
        <taxon>Pterygota</taxon>
        <taxon>Neoptera</taxon>
        <taxon>Endopterygota</taxon>
        <taxon>Diptera</taxon>
        <taxon>Nematocera</taxon>
        <taxon>Culicoidea</taxon>
        <taxon>Culicidae</taxon>
        <taxon>Anophelinae</taxon>
        <taxon>Anopheles</taxon>
    </lineage>
</organism>
<sequence>MQNHTPIQENVVSMRTLFDSDSTECHMFSPSTRYNQEQSLKNTPKKMKLL</sequence>
<accession>A0A182WPQ5</accession>
<feature type="region of interest" description="Disordered" evidence="1">
    <location>
        <begin position="28"/>
        <end position="50"/>
    </location>
</feature>
<dbReference type="Proteomes" id="UP000075920">
    <property type="component" value="Unassembled WGS sequence"/>
</dbReference>
<reference evidence="2" key="2">
    <citation type="submission" date="2020-05" db="UniProtKB">
        <authorList>
            <consortium name="EnsemblMetazoa"/>
        </authorList>
    </citation>
    <scope>IDENTIFICATION</scope>
    <source>
        <strain evidence="2">MINIMUS1</strain>
    </source>
</reference>
<dbReference type="AlphaFoldDB" id="A0A182WPQ5"/>
<evidence type="ECO:0000256" key="1">
    <source>
        <dbReference type="SAM" id="MobiDB-lite"/>
    </source>
</evidence>
<protein>
    <submittedName>
        <fullName evidence="2">Uncharacterized protein</fullName>
    </submittedName>
</protein>
<evidence type="ECO:0000313" key="3">
    <source>
        <dbReference type="Proteomes" id="UP000075920"/>
    </source>
</evidence>
<dbReference type="VEuPathDB" id="VectorBase:AMIN014648"/>